<comment type="cofactor">
    <cofactor evidence="8">
        <name>S-adenosyl-L-methionine</name>
        <dbReference type="ChEBI" id="CHEBI:59789"/>
    </cofactor>
    <text evidence="8">Binds 1 S-adenosyl-L-methionine per subunit.</text>
</comment>
<dbReference type="UniPathway" id="UPA00391"/>
<dbReference type="PROSITE" id="PS51918">
    <property type="entry name" value="RADICAL_SAM"/>
    <property type="match status" value="1"/>
</dbReference>
<gene>
    <name evidence="8" type="primary">queE</name>
    <name evidence="10" type="ORF">H5P27_04470</name>
</gene>
<evidence type="ECO:0000313" key="10">
    <source>
        <dbReference type="EMBL" id="MBC2605293.1"/>
    </source>
</evidence>
<feature type="binding site" evidence="8">
    <location>
        <position position="45"/>
    </location>
    <ligand>
        <name>Mg(2+)</name>
        <dbReference type="ChEBI" id="CHEBI:18420"/>
    </ligand>
</feature>
<evidence type="ECO:0000256" key="6">
    <source>
        <dbReference type="ARBA" id="ARBA00023014"/>
    </source>
</evidence>
<organism evidence="10 11">
    <name type="scientific">Pelagicoccus albus</name>
    <dbReference type="NCBI Taxonomy" id="415222"/>
    <lineage>
        <taxon>Bacteria</taxon>
        <taxon>Pseudomonadati</taxon>
        <taxon>Verrucomicrobiota</taxon>
        <taxon>Opitutia</taxon>
        <taxon>Puniceicoccales</taxon>
        <taxon>Pelagicoccaceae</taxon>
        <taxon>Pelagicoccus</taxon>
    </lineage>
</organism>
<feature type="binding site" evidence="8">
    <location>
        <begin position="42"/>
        <end position="44"/>
    </location>
    <ligand>
        <name>S-adenosyl-L-methionine</name>
        <dbReference type="ChEBI" id="CHEBI:59789"/>
    </ligand>
</feature>
<comment type="catalytic activity">
    <reaction evidence="8">
        <text>6-carboxy-5,6,7,8-tetrahydropterin + H(+) = 7-carboxy-7-carbaguanine + NH4(+)</text>
        <dbReference type="Rhea" id="RHEA:27974"/>
        <dbReference type="ChEBI" id="CHEBI:15378"/>
        <dbReference type="ChEBI" id="CHEBI:28938"/>
        <dbReference type="ChEBI" id="CHEBI:61032"/>
        <dbReference type="ChEBI" id="CHEBI:61036"/>
        <dbReference type="EC" id="4.3.99.3"/>
    </reaction>
</comment>
<name>A0A7X1B6A2_9BACT</name>
<protein>
    <recommendedName>
        <fullName evidence="8">7-carboxy-7-deazaguanine synthase</fullName>
        <shortName evidence="8">CDG synthase</shortName>
        <ecNumber evidence="8">4.3.99.3</ecNumber>
    </recommendedName>
    <alternativeName>
        <fullName evidence="8">Queuosine biosynthesis protein QueE</fullName>
    </alternativeName>
</protein>
<dbReference type="Gene3D" id="3.20.20.70">
    <property type="entry name" value="Aldolase class I"/>
    <property type="match status" value="1"/>
</dbReference>
<comment type="caution">
    <text evidence="8">Lacks conserved residue(s) required for the propagation of feature annotation.</text>
</comment>
<keyword evidence="3 8" id="KW-0479">Metal-binding</keyword>
<keyword evidence="11" id="KW-1185">Reference proteome</keyword>
<feature type="binding site" evidence="8">
    <location>
        <position position="43"/>
    </location>
    <ligand>
        <name>[4Fe-4S] cluster</name>
        <dbReference type="ChEBI" id="CHEBI:49883"/>
        <note>4Fe-4S-S-AdoMet</note>
    </ligand>
</feature>
<dbReference type="GO" id="GO:0008616">
    <property type="term" value="P:tRNA queuosine(34) biosynthetic process"/>
    <property type="evidence" value="ECO:0007669"/>
    <property type="project" value="UniProtKB-UniRule"/>
</dbReference>
<dbReference type="RefSeq" id="WP_185659177.1">
    <property type="nucleotide sequence ID" value="NZ_CAWPOO010000006.1"/>
</dbReference>
<keyword evidence="5 8" id="KW-0408">Iron</keyword>
<evidence type="ECO:0000256" key="2">
    <source>
        <dbReference type="ARBA" id="ARBA00022691"/>
    </source>
</evidence>
<feature type="domain" description="Radical SAM core" evidence="9">
    <location>
        <begin position="23"/>
        <end position="231"/>
    </location>
</feature>
<dbReference type="GO" id="GO:0016840">
    <property type="term" value="F:carbon-nitrogen lyase activity"/>
    <property type="evidence" value="ECO:0007669"/>
    <property type="project" value="UniProtKB-UniRule"/>
</dbReference>
<keyword evidence="2 8" id="KW-0949">S-adenosyl-L-methionine</keyword>
<comment type="caution">
    <text evidence="10">The sequence shown here is derived from an EMBL/GenBank/DDBJ whole genome shotgun (WGS) entry which is preliminary data.</text>
</comment>
<dbReference type="InterPro" id="IPR024924">
    <property type="entry name" value="7-CO-7-deazaguanine_synth-like"/>
</dbReference>
<dbReference type="PIRSF" id="PIRSF000370">
    <property type="entry name" value="QueE"/>
    <property type="match status" value="1"/>
</dbReference>
<evidence type="ECO:0000256" key="1">
    <source>
        <dbReference type="ARBA" id="ARBA00022485"/>
    </source>
</evidence>
<feature type="binding site" evidence="8">
    <location>
        <begin position="17"/>
        <end position="19"/>
    </location>
    <ligand>
        <name>substrate</name>
    </ligand>
</feature>
<keyword evidence="4 8" id="KW-0460">Magnesium</keyword>
<keyword evidence="7 8" id="KW-0456">Lyase</keyword>
<dbReference type="SUPFAM" id="SSF102114">
    <property type="entry name" value="Radical SAM enzymes"/>
    <property type="match status" value="1"/>
</dbReference>
<evidence type="ECO:0000256" key="4">
    <source>
        <dbReference type="ARBA" id="ARBA00022842"/>
    </source>
</evidence>
<dbReference type="AlphaFoldDB" id="A0A7X1B6A2"/>
<feature type="binding site" evidence="8">
    <location>
        <position position="36"/>
    </location>
    <ligand>
        <name>[4Fe-4S] cluster</name>
        <dbReference type="ChEBI" id="CHEBI:49883"/>
        <note>4Fe-4S-S-AdoMet</note>
    </ligand>
</feature>
<evidence type="ECO:0000259" key="9">
    <source>
        <dbReference type="PROSITE" id="PS51918"/>
    </source>
</evidence>
<evidence type="ECO:0000256" key="3">
    <source>
        <dbReference type="ARBA" id="ARBA00022723"/>
    </source>
</evidence>
<accession>A0A7X1B6A2</accession>
<dbReference type="EMBL" id="JACHVC010000006">
    <property type="protein sequence ID" value="MBC2605293.1"/>
    <property type="molecule type" value="Genomic_DNA"/>
</dbReference>
<dbReference type="HAMAP" id="MF_00917">
    <property type="entry name" value="QueE"/>
    <property type="match status" value="1"/>
</dbReference>
<dbReference type="PANTHER" id="PTHR42836">
    <property type="entry name" value="7-CARBOXY-7-DEAZAGUANINE SYNTHASE"/>
    <property type="match status" value="1"/>
</dbReference>
<feature type="binding site" evidence="8">
    <location>
        <position position="40"/>
    </location>
    <ligand>
        <name>[4Fe-4S] cluster</name>
        <dbReference type="ChEBI" id="CHEBI:49883"/>
        <note>4Fe-4S-S-AdoMet</note>
    </ligand>
</feature>
<dbReference type="PANTHER" id="PTHR42836:SF1">
    <property type="entry name" value="7-CARBOXY-7-DEAZAGUANINE SYNTHASE"/>
    <property type="match status" value="1"/>
</dbReference>
<dbReference type="GO" id="GO:0000287">
    <property type="term" value="F:magnesium ion binding"/>
    <property type="evidence" value="ECO:0007669"/>
    <property type="project" value="UniProtKB-UniRule"/>
</dbReference>
<feature type="binding site" evidence="8">
    <location>
        <begin position="124"/>
        <end position="126"/>
    </location>
    <ligand>
        <name>S-adenosyl-L-methionine</name>
        <dbReference type="ChEBI" id="CHEBI:59789"/>
    </ligand>
</feature>
<keyword evidence="8" id="KW-0671">Queuosine biosynthesis</keyword>
<evidence type="ECO:0000256" key="8">
    <source>
        <dbReference type="HAMAP-Rule" id="MF_00917"/>
    </source>
</evidence>
<keyword evidence="6 8" id="KW-0411">Iron-sulfur</keyword>
<evidence type="ECO:0000313" key="11">
    <source>
        <dbReference type="Proteomes" id="UP000526501"/>
    </source>
</evidence>
<feature type="binding site" evidence="8">
    <location>
        <position position="81"/>
    </location>
    <ligand>
        <name>substrate</name>
    </ligand>
</feature>
<comment type="pathway">
    <text evidence="8">Purine metabolism; 7-cyano-7-deazaguanine biosynthesis.</text>
</comment>
<dbReference type="GO" id="GO:0051539">
    <property type="term" value="F:4 iron, 4 sulfur cluster binding"/>
    <property type="evidence" value="ECO:0007669"/>
    <property type="project" value="UniProtKB-UniRule"/>
</dbReference>
<keyword evidence="1 8" id="KW-0004">4Fe-4S</keyword>
<comment type="function">
    <text evidence="8">Catalyzes the complex heterocyclic radical-mediated conversion of 6-carboxy-5,6,7,8-tetrahydropterin (CPH4) to 7-carboxy-7-deazaguanine (CDG), a step common to the biosynthetic pathways of all 7-deazapurine-containing compounds.</text>
</comment>
<dbReference type="Proteomes" id="UP000526501">
    <property type="component" value="Unassembled WGS sequence"/>
</dbReference>
<feature type="binding site" evidence="8">
    <location>
        <position position="83"/>
    </location>
    <ligand>
        <name>S-adenosyl-L-methionine</name>
        <dbReference type="ChEBI" id="CHEBI:59789"/>
    </ligand>
</feature>
<comment type="cofactor">
    <cofactor evidence="8">
        <name>Mg(2+)</name>
        <dbReference type="ChEBI" id="CHEBI:18420"/>
    </cofactor>
</comment>
<dbReference type="InterPro" id="IPR007197">
    <property type="entry name" value="rSAM"/>
</dbReference>
<comment type="cofactor">
    <cofactor evidence="8">
        <name>[4Fe-4S] cluster</name>
        <dbReference type="ChEBI" id="CHEBI:49883"/>
    </cofactor>
    <text evidence="8">Binds 1 [4Fe-4S] cluster. The cluster is coordinated with 3 cysteines and an exchangeable S-adenosyl-L-methionine.</text>
</comment>
<evidence type="ECO:0000256" key="5">
    <source>
        <dbReference type="ARBA" id="ARBA00023004"/>
    </source>
</evidence>
<dbReference type="SFLD" id="SFLDS00029">
    <property type="entry name" value="Radical_SAM"/>
    <property type="match status" value="1"/>
</dbReference>
<sequence length="231" mass="26096">MEGGVKRLPVHERFYSWQGEGMHLGRSAYFIRLFGCPVHCPWCDSAGTWHQDYIPKNVERFSPQELADAAAASGAAFVVVTGGEPAIHDLKPLTDALGAAGLTRHLETSGAFPIKGDFDWITLSPKWQKEPLTENLQKASEFKIIVEDAESIHRWQDKIGKHFSKTKPVWLHPEWTQHKNPEVLESITRWIKEYGDPYRAGYQMHKLYQADLLDPNSRKSAPLGGDVSKGY</sequence>
<feature type="binding site" evidence="8">
    <location>
        <position position="32"/>
    </location>
    <ligand>
        <name>substrate</name>
    </ligand>
</feature>
<dbReference type="GO" id="GO:1904047">
    <property type="term" value="F:S-adenosyl-L-methionine binding"/>
    <property type="evidence" value="ECO:0007669"/>
    <property type="project" value="UniProtKB-UniRule"/>
</dbReference>
<dbReference type="InterPro" id="IPR058240">
    <property type="entry name" value="rSAM_sf"/>
</dbReference>
<dbReference type="EC" id="4.3.99.3" evidence="8"/>
<comment type="similarity">
    <text evidence="8">Belongs to the radical SAM superfamily. 7-carboxy-7-deazaguanine synthase family.</text>
</comment>
<comment type="subunit">
    <text evidence="8">Homodimer.</text>
</comment>
<reference evidence="10 11" key="1">
    <citation type="submission" date="2020-07" db="EMBL/GenBank/DDBJ databases">
        <authorList>
            <person name="Feng X."/>
        </authorList>
    </citation>
    <scope>NUCLEOTIDE SEQUENCE [LARGE SCALE GENOMIC DNA]</scope>
    <source>
        <strain evidence="10 11">JCM23202</strain>
    </source>
</reference>
<dbReference type="InterPro" id="IPR013785">
    <property type="entry name" value="Aldolase_TIM"/>
</dbReference>
<proteinExistence type="inferred from homology"/>
<evidence type="ECO:0000256" key="7">
    <source>
        <dbReference type="ARBA" id="ARBA00023239"/>
    </source>
</evidence>